<accession>A0ACC1A1E6</accession>
<gene>
    <name evidence="1" type="ORF">Patl1_10343</name>
</gene>
<proteinExistence type="predicted"/>
<comment type="caution">
    <text evidence="1">The sequence shown here is derived from an EMBL/GenBank/DDBJ whole genome shotgun (WGS) entry which is preliminary data.</text>
</comment>
<evidence type="ECO:0000313" key="2">
    <source>
        <dbReference type="Proteomes" id="UP001164250"/>
    </source>
</evidence>
<reference evidence="2" key="1">
    <citation type="journal article" date="2023" name="G3 (Bethesda)">
        <title>Genome assembly and association tests identify interacting loci associated with vigor, precocity, and sex in interspecific pistachio rootstocks.</title>
        <authorList>
            <person name="Palmer W."/>
            <person name="Jacygrad E."/>
            <person name="Sagayaradj S."/>
            <person name="Cavanaugh K."/>
            <person name="Han R."/>
            <person name="Bertier L."/>
            <person name="Beede B."/>
            <person name="Kafkas S."/>
            <person name="Golino D."/>
            <person name="Preece J."/>
            <person name="Michelmore R."/>
        </authorList>
    </citation>
    <scope>NUCLEOTIDE SEQUENCE [LARGE SCALE GENOMIC DNA]</scope>
</reference>
<name>A0ACC1A1E6_9ROSI</name>
<organism evidence="1 2">
    <name type="scientific">Pistacia atlantica</name>
    <dbReference type="NCBI Taxonomy" id="434234"/>
    <lineage>
        <taxon>Eukaryota</taxon>
        <taxon>Viridiplantae</taxon>
        <taxon>Streptophyta</taxon>
        <taxon>Embryophyta</taxon>
        <taxon>Tracheophyta</taxon>
        <taxon>Spermatophyta</taxon>
        <taxon>Magnoliopsida</taxon>
        <taxon>eudicotyledons</taxon>
        <taxon>Gunneridae</taxon>
        <taxon>Pentapetalae</taxon>
        <taxon>rosids</taxon>
        <taxon>malvids</taxon>
        <taxon>Sapindales</taxon>
        <taxon>Anacardiaceae</taxon>
        <taxon>Pistacia</taxon>
    </lineage>
</organism>
<dbReference type="EMBL" id="CM047908">
    <property type="protein sequence ID" value="KAJ0080852.1"/>
    <property type="molecule type" value="Genomic_DNA"/>
</dbReference>
<dbReference type="Proteomes" id="UP001164250">
    <property type="component" value="Chromosome 12"/>
</dbReference>
<protein>
    <submittedName>
        <fullName evidence="1">Uncharacterized protein</fullName>
    </submittedName>
</protein>
<sequence length="45" mass="5048">MFGWSSFLLNSGRVVVMPDACDRTGEWSLMETDVDLKVTRQVNGV</sequence>
<keyword evidence="2" id="KW-1185">Reference proteome</keyword>
<evidence type="ECO:0000313" key="1">
    <source>
        <dbReference type="EMBL" id="KAJ0080852.1"/>
    </source>
</evidence>